<reference evidence="3 4" key="1">
    <citation type="submission" date="2016-02" db="EMBL/GenBank/DDBJ databases">
        <title>Gardnerella vaginalis Subgroups Defined by cpn60 Sequencing and Sialidase Activity in Isolates from Canada, Belgium and Kenya.</title>
        <authorList>
            <person name="Schellenberg J."/>
            <person name="Paramel Jayaprakash T."/>
            <person name="Withana Gamage N."/>
            <person name="Patterson M.H."/>
            <person name="Vaneechoutte M."/>
            <person name="Hill J.E."/>
        </authorList>
    </citation>
    <scope>NUCLEOTIDE SEQUENCE [LARGE SCALE GENOMIC DNA]</scope>
    <source>
        <strain evidence="3 4">N144</strain>
    </source>
</reference>
<feature type="compositionally biased region" description="Basic and acidic residues" evidence="2">
    <location>
        <begin position="24"/>
        <end position="35"/>
    </location>
</feature>
<feature type="region of interest" description="Disordered" evidence="2">
    <location>
        <begin position="1"/>
        <end position="35"/>
    </location>
</feature>
<keyword evidence="1" id="KW-0175">Coiled coil</keyword>
<comment type="caution">
    <text evidence="3">The sequence shown here is derived from an EMBL/GenBank/DDBJ whole genome shotgun (WGS) entry which is preliminary data.</text>
</comment>
<name>A0A3E1IYI2_GARVA</name>
<sequence length="153" mass="17368">MENTTQETETEKVEELNNAETTSTEEKTEEVDYKAEAEKWRGFARKWEARAKSSEQAAEKLKAVEESEAKLKEKLSAIETQRKHDELTQLVAKETGVPAALLRGSTEKELRDHAAAIKEFSKPRTDSIRLNDEPDGLKVDDTLAFVRKLFSND</sequence>
<evidence type="ECO:0000313" key="4">
    <source>
        <dbReference type="Proteomes" id="UP000258533"/>
    </source>
</evidence>
<evidence type="ECO:0000256" key="2">
    <source>
        <dbReference type="SAM" id="MobiDB-lite"/>
    </source>
</evidence>
<evidence type="ECO:0000256" key="1">
    <source>
        <dbReference type="SAM" id="Coils"/>
    </source>
</evidence>
<proteinExistence type="predicted"/>
<accession>A0A3E1IYI2</accession>
<organism evidence="3 4">
    <name type="scientific">Gardnerella vaginalis</name>
    <dbReference type="NCBI Taxonomy" id="2702"/>
    <lineage>
        <taxon>Bacteria</taxon>
        <taxon>Bacillati</taxon>
        <taxon>Actinomycetota</taxon>
        <taxon>Actinomycetes</taxon>
        <taxon>Bifidobacteriales</taxon>
        <taxon>Bifidobacteriaceae</taxon>
        <taxon>Gardnerella</taxon>
    </lineage>
</organism>
<dbReference type="Proteomes" id="UP000258533">
    <property type="component" value="Unassembled WGS sequence"/>
</dbReference>
<dbReference type="RefSeq" id="WP_116689653.1">
    <property type="nucleotide sequence ID" value="NZ_LRTT01000001.1"/>
</dbReference>
<protein>
    <submittedName>
        <fullName evidence="3">Uncharacterized protein</fullName>
    </submittedName>
</protein>
<dbReference type="AlphaFoldDB" id="A0A3E1IYI2"/>
<evidence type="ECO:0000313" key="3">
    <source>
        <dbReference type="EMBL" id="RFD77768.1"/>
    </source>
</evidence>
<dbReference type="EMBL" id="LRTT01000001">
    <property type="protein sequence ID" value="RFD77768.1"/>
    <property type="molecule type" value="Genomic_DNA"/>
</dbReference>
<gene>
    <name evidence="3" type="ORF">AXE73_04095</name>
</gene>
<feature type="coiled-coil region" evidence="1">
    <location>
        <begin position="44"/>
        <end position="81"/>
    </location>
</feature>